<dbReference type="PANTHER" id="PTHR43179">
    <property type="entry name" value="RHAMNOSYLTRANSFERASE WBBL"/>
    <property type="match status" value="1"/>
</dbReference>
<dbReference type="InterPro" id="IPR001173">
    <property type="entry name" value="Glyco_trans_2-like"/>
</dbReference>
<dbReference type="PATRIC" id="fig|1618414.3.peg.21"/>
<dbReference type="Proteomes" id="UP000034893">
    <property type="component" value="Unassembled WGS sequence"/>
</dbReference>
<dbReference type="EMBL" id="LBVP01000001">
    <property type="protein sequence ID" value="KKQ90153.1"/>
    <property type="molecule type" value="Genomic_DNA"/>
</dbReference>
<gene>
    <name evidence="3" type="ORF">UT12_C0001G0021</name>
</gene>
<evidence type="ECO:0000313" key="3">
    <source>
        <dbReference type="EMBL" id="KKQ90153.1"/>
    </source>
</evidence>
<evidence type="ECO:0000256" key="1">
    <source>
        <dbReference type="SAM" id="Phobius"/>
    </source>
</evidence>
<dbReference type="SUPFAM" id="SSF53448">
    <property type="entry name" value="Nucleotide-diphospho-sugar transferases"/>
    <property type="match status" value="1"/>
</dbReference>
<dbReference type="CDD" id="cd04186">
    <property type="entry name" value="GT_2_like_c"/>
    <property type="match status" value="1"/>
</dbReference>
<dbReference type="Pfam" id="PF00535">
    <property type="entry name" value="Glycos_transf_2"/>
    <property type="match status" value="1"/>
</dbReference>
<proteinExistence type="predicted"/>
<accession>A0A0G0LE62</accession>
<protein>
    <submittedName>
        <fullName evidence="3">Glycosyl transferase family 2</fullName>
    </submittedName>
</protein>
<sequence>MDLSIIIVSYNTKELLVDCLKSIQKAFQFISAEVFVVDNNSSDRTVSLIKKKFPKIKLIANKQNLGFSKANNQAIREAQGKYILILNPDTRLMSDTIIKMIDFMQDNPQVAVSTCKVELPNGQLDRDCRRHFPTPWRAFCHFAGLSKIFATSQILDQYYYGYLPDDHQHEIDSCAGAFMMVRKSAIAEVGLFDEDFFFYGEDLDWCYRFKKAGFKIVYTPITKIIHYKGAASGMKSTSAHLTKATRESKKKAIAESIRAMELFYKKHFTSQYPFFITWLVILGIKILGQIRLLRA</sequence>
<feature type="domain" description="Glycosyltransferase 2-like" evidence="2">
    <location>
        <begin position="4"/>
        <end position="185"/>
    </location>
</feature>
<evidence type="ECO:0000313" key="4">
    <source>
        <dbReference type="Proteomes" id="UP000034893"/>
    </source>
</evidence>
<evidence type="ECO:0000259" key="2">
    <source>
        <dbReference type="Pfam" id="PF00535"/>
    </source>
</evidence>
<feature type="transmembrane region" description="Helical" evidence="1">
    <location>
        <begin position="272"/>
        <end position="293"/>
    </location>
</feature>
<organism evidence="3 4">
    <name type="scientific">Candidatus Curtissbacteria bacterium GW2011_GWC2_38_9</name>
    <dbReference type="NCBI Taxonomy" id="1618414"/>
    <lineage>
        <taxon>Bacteria</taxon>
        <taxon>Candidatus Curtissiibacteriota</taxon>
    </lineage>
</organism>
<keyword evidence="3" id="KW-0808">Transferase</keyword>
<dbReference type="GO" id="GO:0016740">
    <property type="term" value="F:transferase activity"/>
    <property type="evidence" value="ECO:0007669"/>
    <property type="project" value="UniProtKB-KW"/>
</dbReference>
<reference evidence="3 4" key="1">
    <citation type="journal article" date="2015" name="Nature">
        <title>rRNA introns, odd ribosomes, and small enigmatic genomes across a large radiation of phyla.</title>
        <authorList>
            <person name="Brown C.T."/>
            <person name="Hug L.A."/>
            <person name="Thomas B.C."/>
            <person name="Sharon I."/>
            <person name="Castelle C.J."/>
            <person name="Singh A."/>
            <person name="Wilkins M.J."/>
            <person name="Williams K.H."/>
            <person name="Banfield J.F."/>
        </authorList>
    </citation>
    <scope>NUCLEOTIDE SEQUENCE [LARGE SCALE GENOMIC DNA]</scope>
</reference>
<keyword evidence="1" id="KW-0472">Membrane</keyword>
<keyword evidence="1" id="KW-0812">Transmembrane</keyword>
<keyword evidence="1" id="KW-1133">Transmembrane helix</keyword>
<dbReference type="AlphaFoldDB" id="A0A0G0LE62"/>
<dbReference type="PANTHER" id="PTHR43179:SF7">
    <property type="entry name" value="RHAMNOSYLTRANSFERASE WBBL"/>
    <property type="match status" value="1"/>
</dbReference>
<comment type="caution">
    <text evidence="3">The sequence shown here is derived from an EMBL/GenBank/DDBJ whole genome shotgun (WGS) entry which is preliminary data.</text>
</comment>
<dbReference type="InterPro" id="IPR029044">
    <property type="entry name" value="Nucleotide-diphossugar_trans"/>
</dbReference>
<dbReference type="Gene3D" id="3.90.550.10">
    <property type="entry name" value="Spore Coat Polysaccharide Biosynthesis Protein SpsA, Chain A"/>
    <property type="match status" value="1"/>
</dbReference>
<name>A0A0G0LE62_9BACT</name>